<organism evidence="2 3">
    <name type="scientific">Lysobacter hankyongensis</name>
    <dbReference type="NCBI Taxonomy" id="1176535"/>
    <lineage>
        <taxon>Bacteria</taxon>
        <taxon>Pseudomonadati</taxon>
        <taxon>Pseudomonadota</taxon>
        <taxon>Gammaproteobacteria</taxon>
        <taxon>Lysobacterales</taxon>
        <taxon>Lysobacteraceae</taxon>
        <taxon>Lysobacter</taxon>
    </lineage>
</organism>
<dbReference type="PROSITE" id="PS50244">
    <property type="entry name" value="S5A_REDUCTASE"/>
    <property type="match status" value="1"/>
</dbReference>
<feature type="transmembrane region" description="Helical" evidence="1">
    <location>
        <begin position="56"/>
        <end position="72"/>
    </location>
</feature>
<reference evidence="3" key="1">
    <citation type="journal article" date="2019" name="Int. J. Syst. Evol. Microbiol.">
        <title>The Global Catalogue of Microorganisms (GCM) 10K type strain sequencing project: providing services to taxonomists for standard genome sequencing and annotation.</title>
        <authorList>
            <consortium name="The Broad Institute Genomics Platform"/>
            <consortium name="The Broad Institute Genome Sequencing Center for Infectious Disease"/>
            <person name="Wu L."/>
            <person name="Ma J."/>
        </authorList>
    </citation>
    <scope>NUCLEOTIDE SEQUENCE [LARGE SCALE GENOMIC DNA]</scope>
    <source>
        <strain evidence="3">JCM 18204</strain>
    </source>
</reference>
<comment type="caution">
    <text evidence="2">The sequence shown here is derived from an EMBL/GenBank/DDBJ whole genome shotgun (WGS) entry which is preliminary data.</text>
</comment>
<dbReference type="InterPro" id="IPR010721">
    <property type="entry name" value="UstE-like"/>
</dbReference>
<dbReference type="Proteomes" id="UP001499959">
    <property type="component" value="Unassembled WGS sequence"/>
</dbReference>
<keyword evidence="1" id="KW-1133">Transmembrane helix</keyword>
<evidence type="ECO:0000313" key="3">
    <source>
        <dbReference type="Proteomes" id="UP001499959"/>
    </source>
</evidence>
<dbReference type="Gene3D" id="1.20.120.1630">
    <property type="match status" value="1"/>
</dbReference>
<sequence length="239" mass="26737">MTSPLDRFFRVRDHLTEDFLGGPRVRFASAINLQKGGTLPFVLALMWAHDCWTPTAWVYLGLHGSYGLVWLLKDAIFPDPSWEKKITLGGALNAWLFVLGPYWIAPWLIVSQRIEQSPAVLGGAIVLYAIGLALMVGADAQKHFVLRARPGLIVDGFFARTRNPNYLGEMMLYAAFAVVAGHWLPWLVLAWVWGGVFLPNMLRKDARMARHPGWAAYRARTGLLFPRAAIPSTAREDVP</sequence>
<keyword evidence="1" id="KW-0472">Membrane</keyword>
<accession>A0ABP9C3F6</accession>
<evidence type="ECO:0008006" key="4">
    <source>
        <dbReference type="Google" id="ProtNLM"/>
    </source>
</evidence>
<proteinExistence type="predicted"/>
<protein>
    <recommendedName>
        <fullName evidence="4">DUF1295 domain-containing protein</fullName>
    </recommendedName>
</protein>
<evidence type="ECO:0000256" key="1">
    <source>
        <dbReference type="SAM" id="Phobius"/>
    </source>
</evidence>
<feature type="transmembrane region" description="Helical" evidence="1">
    <location>
        <begin position="170"/>
        <end position="198"/>
    </location>
</feature>
<dbReference type="EMBL" id="BAABJE010000019">
    <property type="protein sequence ID" value="GAA4804443.1"/>
    <property type="molecule type" value="Genomic_DNA"/>
</dbReference>
<keyword evidence="3" id="KW-1185">Reference proteome</keyword>
<keyword evidence="1" id="KW-0812">Transmembrane</keyword>
<name>A0ABP9C3F6_9GAMM</name>
<feature type="transmembrane region" description="Helical" evidence="1">
    <location>
        <begin position="119"/>
        <end position="138"/>
    </location>
</feature>
<evidence type="ECO:0000313" key="2">
    <source>
        <dbReference type="EMBL" id="GAA4804443.1"/>
    </source>
</evidence>
<feature type="transmembrane region" description="Helical" evidence="1">
    <location>
        <begin position="92"/>
        <end position="110"/>
    </location>
</feature>
<dbReference type="Pfam" id="PF06966">
    <property type="entry name" value="DUF1295"/>
    <property type="match status" value="1"/>
</dbReference>
<gene>
    <name evidence="2" type="ORF">GCM10023307_33940</name>
</gene>
<dbReference type="RefSeq" id="WP_345304551.1">
    <property type="nucleotide sequence ID" value="NZ_BAABJE010000019.1"/>
</dbReference>